<dbReference type="Gene3D" id="3.40.30.10">
    <property type="entry name" value="Glutaredoxin"/>
    <property type="match status" value="1"/>
</dbReference>
<feature type="compositionally biased region" description="Low complexity" evidence="7">
    <location>
        <begin position="231"/>
        <end position="246"/>
    </location>
</feature>
<feature type="compositionally biased region" description="Basic and acidic residues" evidence="7">
    <location>
        <begin position="657"/>
        <end position="679"/>
    </location>
</feature>
<dbReference type="InterPro" id="IPR036188">
    <property type="entry name" value="FAD/NAD-bd_sf"/>
</dbReference>
<feature type="region of interest" description="Disordered" evidence="7">
    <location>
        <begin position="196"/>
        <end position="251"/>
    </location>
</feature>
<name>A0A9W7GIX8_9STRA</name>
<evidence type="ECO:0000256" key="6">
    <source>
        <dbReference type="ARBA" id="ARBA00023284"/>
    </source>
</evidence>
<keyword evidence="4" id="KW-0560">Oxidoreductase</keyword>
<feature type="signal peptide" evidence="8">
    <location>
        <begin position="1"/>
        <end position="18"/>
    </location>
</feature>
<evidence type="ECO:0000313" key="11">
    <source>
        <dbReference type="Proteomes" id="UP001165065"/>
    </source>
</evidence>
<dbReference type="SUPFAM" id="SSF52833">
    <property type="entry name" value="Thioredoxin-like"/>
    <property type="match status" value="1"/>
</dbReference>
<dbReference type="InterPro" id="IPR013766">
    <property type="entry name" value="Thioredoxin_domain"/>
</dbReference>
<feature type="domain" description="Thioredoxin" evidence="9">
    <location>
        <begin position="8"/>
        <end position="130"/>
    </location>
</feature>
<comment type="caution">
    <text evidence="10">The sequence shown here is derived from an EMBL/GenBank/DDBJ whole genome shotgun (WGS) entry which is preliminary data.</text>
</comment>
<dbReference type="PROSITE" id="PS51352">
    <property type="entry name" value="THIOREDOXIN_2"/>
    <property type="match status" value="1"/>
</dbReference>
<dbReference type="Pfam" id="PF00085">
    <property type="entry name" value="Thioredoxin"/>
    <property type="match status" value="1"/>
</dbReference>
<dbReference type="PRINTS" id="PR00368">
    <property type="entry name" value="FADPNR"/>
</dbReference>
<dbReference type="InterPro" id="IPR036249">
    <property type="entry name" value="Thioredoxin-like_sf"/>
</dbReference>
<evidence type="ECO:0000256" key="5">
    <source>
        <dbReference type="ARBA" id="ARBA00023157"/>
    </source>
</evidence>
<protein>
    <recommendedName>
        <fullName evidence="9">Thioredoxin domain-containing protein</fullName>
    </recommendedName>
</protein>
<evidence type="ECO:0000313" key="10">
    <source>
        <dbReference type="EMBL" id="GMI45724.1"/>
    </source>
</evidence>
<feature type="compositionally biased region" description="Acidic residues" evidence="7">
    <location>
        <begin position="268"/>
        <end position="283"/>
    </location>
</feature>
<evidence type="ECO:0000256" key="1">
    <source>
        <dbReference type="ARBA" id="ARBA00009333"/>
    </source>
</evidence>
<keyword evidence="8" id="KW-0732">Signal</keyword>
<dbReference type="InterPro" id="IPR008255">
    <property type="entry name" value="Pyr_nucl-diS_OxRdtase_2_AS"/>
</dbReference>
<dbReference type="PRINTS" id="PR00469">
    <property type="entry name" value="PNDRDTASEII"/>
</dbReference>
<feature type="chain" id="PRO_5040996729" description="Thioredoxin domain-containing protein" evidence="8">
    <location>
        <begin position="19"/>
        <end position="688"/>
    </location>
</feature>
<dbReference type="GO" id="GO:0097237">
    <property type="term" value="P:cellular response to toxic substance"/>
    <property type="evidence" value="ECO:0007669"/>
    <property type="project" value="UniProtKB-ARBA"/>
</dbReference>
<dbReference type="InterPro" id="IPR050097">
    <property type="entry name" value="Ferredoxin-NADP_redctase_2"/>
</dbReference>
<gene>
    <name evidence="10" type="ORF">TrCOL_g6908</name>
</gene>
<dbReference type="InterPro" id="IPR023753">
    <property type="entry name" value="FAD/NAD-binding_dom"/>
</dbReference>
<evidence type="ECO:0000256" key="2">
    <source>
        <dbReference type="ARBA" id="ARBA00022630"/>
    </source>
</evidence>
<evidence type="ECO:0000256" key="7">
    <source>
        <dbReference type="SAM" id="MobiDB-lite"/>
    </source>
</evidence>
<dbReference type="PROSITE" id="PS00573">
    <property type="entry name" value="PYRIDINE_REDOX_2"/>
    <property type="match status" value="1"/>
</dbReference>
<evidence type="ECO:0000259" key="9">
    <source>
        <dbReference type="PROSITE" id="PS51352"/>
    </source>
</evidence>
<organism evidence="10 11">
    <name type="scientific">Triparma columacea</name>
    <dbReference type="NCBI Taxonomy" id="722753"/>
    <lineage>
        <taxon>Eukaryota</taxon>
        <taxon>Sar</taxon>
        <taxon>Stramenopiles</taxon>
        <taxon>Ochrophyta</taxon>
        <taxon>Bolidophyceae</taxon>
        <taxon>Parmales</taxon>
        <taxon>Triparmaceae</taxon>
        <taxon>Triparma</taxon>
    </lineage>
</organism>
<keyword evidence="5" id="KW-1015">Disulfide bond</keyword>
<dbReference type="Gene3D" id="3.50.50.60">
    <property type="entry name" value="FAD/NAD(P)-binding domain"/>
    <property type="match status" value="2"/>
</dbReference>
<dbReference type="PANTHER" id="PTHR48105">
    <property type="entry name" value="THIOREDOXIN REDUCTASE 1-RELATED-RELATED"/>
    <property type="match status" value="1"/>
</dbReference>
<dbReference type="Proteomes" id="UP001165065">
    <property type="component" value="Unassembled WGS sequence"/>
</dbReference>
<dbReference type="CDD" id="cd02947">
    <property type="entry name" value="TRX_family"/>
    <property type="match status" value="1"/>
</dbReference>
<dbReference type="EMBL" id="BRYA01000262">
    <property type="protein sequence ID" value="GMI45724.1"/>
    <property type="molecule type" value="Genomic_DNA"/>
</dbReference>
<keyword evidence="2" id="KW-0285">Flavoprotein</keyword>
<proteinExistence type="inferred from homology"/>
<dbReference type="OrthoDB" id="672at2759"/>
<feature type="region of interest" description="Disordered" evidence="7">
    <location>
        <begin position="268"/>
        <end position="288"/>
    </location>
</feature>
<dbReference type="Pfam" id="PF07992">
    <property type="entry name" value="Pyr_redox_2"/>
    <property type="match status" value="1"/>
</dbReference>
<evidence type="ECO:0000256" key="4">
    <source>
        <dbReference type="ARBA" id="ARBA00023002"/>
    </source>
</evidence>
<keyword evidence="3" id="KW-0274">FAD</keyword>
<sequence length="688" mass="74234">MLRYVALLLIVLLAPATGRPVVRTIRDTAQFDNLLDKHAKETGLPVILDFYSDSCGPCRQIAPAFKKLAKEYEGRAVFAKVDVNRQHEISGRYGVRSMPTFVFIVEGKKVNEFSGAGEQQLRQFTEMAVRKAESENVKLEFDDLLQFYAQNDAMKDEAAVNSVYQKCVEATNKKRLKKNKKEECVGGPAAGLAKKLKKKYTSAPKLGKRFDPPEKSEGSNEAKTSAKESKGSSSSSSSSSKASSSAPNLHLATKEDLLAEIERRLEAEAEAAEENETDDDDEDMTKHSWVKGDFPERVTIIGAGPAGLSAAIYAARAGLMPVVVAPPLGGQLQGKGVDVENYPGLANMTGPGVVNNMREQAIQFGTKFQSEEVLSVDTTKKPMLVKTNSTVIETHTIIVATGADSKWLGVKGEWELRGGGVSSCATCDGFLFKDEHVVVVGGGDTAMEDALVLARTSQLVTVVHRRDTFRASKTMAERVLNHPDITVVWNSTVKEINGAEISVEGGEEEGGSETRTVVSNVVITDVNTGQDTTLDCAAVFVAIGHSPNTKFLDGVVDYNPDHGGYLLTSPPSTSTSVDGIFAAGDSADPIYRQAITSAGSGAAAALDAERFLSEWGLGNEEAEFQAELLREMMGESGEKEEGGGYNAYADSANAGRGRKETSKVEEKKKKEKEEPKKAVEEEEEHIEL</sequence>
<feature type="region of interest" description="Disordered" evidence="7">
    <location>
        <begin position="635"/>
        <end position="688"/>
    </location>
</feature>
<dbReference type="AlphaFoldDB" id="A0A9W7GIX8"/>
<evidence type="ECO:0000256" key="8">
    <source>
        <dbReference type="SAM" id="SignalP"/>
    </source>
</evidence>
<dbReference type="SUPFAM" id="SSF51905">
    <property type="entry name" value="FAD/NAD(P)-binding domain"/>
    <property type="match status" value="1"/>
</dbReference>
<accession>A0A9W7GIX8</accession>
<comment type="similarity">
    <text evidence="1">Belongs to the class-II pyridine nucleotide-disulfide oxidoreductase family.</text>
</comment>
<dbReference type="GO" id="GO:0016668">
    <property type="term" value="F:oxidoreductase activity, acting on a sulfur group of donors, NAD(P) as acceptor"/>
    <property type="evidence" value="ECO:0007669"/>
    <property type="project" value="UniProtKB-ARBA"/>
</dbReference>
<reference evidence="11" key="1">
    <citation type="journal article" date="2023" name="Commun. Biol.">
        <title>Genome analysis of Parmales, the sister group of diatoms, reveals the evolutionary specialization of diatoms from phago-mixotrophs to photoautotrophs.</title>
        <authorList>
            <person name="Ban H."/>
            <person name="Sato S."/>
            <person name="Yoshikawa S."/>
            <person name="Yamada K."/>
            <person name="Nakamura Y."/>
            <person name="Ichinomiya M."/>
            <person name="Sato N."/>
            <person name="Blanc-Mathieu R."/>
            <person name="Endo H."/>
            <person name="Kuwata A."/>
            <person name="Ogata H."/>
        </authorList>
    </citation>
    <scope>NUCLEOTIDE SEQUENCE [LARGE SCALE GENOMIC DNA]</scope>
</reference>
<keyword evidence="11" id="KW-1185">Reference proteome</keyword>
<feature type="compositionally biased region" description="Basic and acidic residues" evidence="7">
    <location>
        <begin position="208"/>
        <end position="230"/>
    </location>
</feature>
<evidence type="ECO:0000256" key="3">
    <source>
        <dbReference type="ARBA" id="ARBA00022827"/>
    </source>
</evidence>
<keyword evidence="6" id="KW-0676">Redox-active center</keyword>